<feature type="compositionally biased region" description="Basic residues" evidence="1">
    <location>
        <begin position="167"/>
        <end position="183"/>
    </location>
</feature>
<gene>
    <name evidence="2" type="ORF">AVDCRST_MAG20-2291</name>
</gene>
<dbReference type="EMBL" id="CADCSY010000102">
    <property type="protein sequence ID" value="CAA9251505.1"/>
    <property type="molecule type" value="Genomic_DNA"/>
</dbReference>
<reference evidence="2" key="1">
    <citation type="submission" date="2020-02" db="EMBL/GenBank/DDBJ databases">
        <authorList>
            <person name="Meier V. D."/>
        </authorList>
    </citation>
    <scope>NUCLEOTIDE SEQUENCE</scope>
    <source>
        <strain evidence="2">AVDCRST_MAG20</strain>
    </source>
</reference>
<feature type="region of interest" description="Disordered" evidence="1">
    <location>
        <begin position="199"/>
        <end position="224"/>
    </location>
</feature>
<feature type="region of interest" description="Disordered" evidence="1">
    <location>
        <begin position="1"/>
        <end position="185"/>
    </location>
</feature>
<name>A0A6J4IIM9_9ACTN</name>
<evidence type="ECO:0000256" key="1">
    <source>
        <dbReference type="SAM" id="MobiDB-lite"/>
    </source>
</evidence>
<feature type="compositionally biased region" description="Low complexity" evidence="1">
    <location>
        <begin position="14"/>
        <end position="35"/>
    </location>
</feature>
<feature type="non-terminal residue" evidence="2">
    <location>
        <position position="224"/>
    </location>
</feature>
<feature type="compositionally biased region" description="Basic and acidic residues" evidence="1">
    <location>
        <begin position="79"/>
        <end position="88"/>
    </location>
</feature>
<feature type="compositionally biased region" description="Basic residues" evidence="1">
    <location>
        <begin position="36"/>
        <end position="53"/>
    </location>
</feature>
<proteinExistence type="predicted"/>
<sequence>DRSHRHRPDRRTAAPRGRAAAPAAPRPDQGAGAHRSPARAPRRARARVRRRLRRPDDGGDRPAPELLAAHAVRTGAEPGRARADRGRPEPVAGGSGGPGRHRPRARPPRCAACLPGGSDGGREPHDRGLLAGPGGGGGGPAARRRPQRVPVRGDEDAARPGRGARGDRRRRHHGSGTRPRRARQLLLPACGDPDAAVVAEGGSRRGRRPRAARVAHVEGRTWPM</sequence>
<protein>
    <submittedName>
        <fullName evidence="2">Uncharacterized protein</fullName>
    </submittedName>
</protein>
<dbReference type="AlphaFoldDB" id="A0A6J4IIM9"/>
<feature type="non-terminal residue" evidence="2">
    <location>
        <position position="1"/>
    </location>
</feature>
<accession>A0A6J4IIM9</accession>
<feature type="compositionally biased region" description="Basic and acidic residues" evidence="1">
    <location>
        <begin position="215"/>
        <end position="224"/>
    </location>
</feature>
<evidence type="ECO:0000313" key="2">
    <source>
        <dbReference type="EMBL" id="CAA9251505.1"/>
    </source>
</evidence>
<feature type="compositionally biased region" description="Basic residues" evidence="1">
    <location>
        <begin position="204"/>
        <end position="213"/>
    </location>
</feature>
<feature type="compositionally biased region" description="Gly residues" evidence="1">
    <location>
        <begin position="131"/>
        <end position="140"/>
    </location>
</feature>
<organism evidence="2">
    <name type="scientific">uncultured Acidimicrobiales bacterium</name>
    <dbReference type="NCBI Taxonomy" id="310071"/>
    <lineage>
        <taxon>Bacteria</taxon>
        <taxon>Bacillati</taxon>
        <taxon>Actinomycetota</taxon>
        <taxon>Acidimicrobiia</taxon>
        <taxon>Acidimicrobiales</taxon>
        <taxon>environmental samples</taxon>
    </lineage>
</organism>
<feature type="compositionally biased region" description="Basic and acidic residues" evidence="1">
    <location>
        <begin position="54"/>
        <end position="63"/>
    </location>
</feature>